<gene>
    <name evidence="1" type="ORF">FZ934_07830</name>
</gene>
<evidence type="ECO:0000313" key="1">
    <source>
        <dbReference type="EMBL" id="QFY60349.1"/>
    </source>
</evidence>
<dbReference type="OrthoDB" id="8366436at2"/>
<dbReference type="Proteomes" id="UP000326881">
    <property type="component" value="Chromosome"/>
</dbReference>
<dbReference type="RefSeq" id="WP_153270595.1">
    <property type="nucleotide sequence ID" value="NZ_CP043498.1"/>
</dbReference>
<protein>
    <submittedName>
        <fullName evidence="1">Uncharacterized protein</fullName>
    </submittedName>
</protein>
<sequence>MIGSELKAPRAGMSDWERRIDDYGRLALRVRTAEMLGLPARVCGMRNCRRKRSCGFAFIATRLPVCSTMLTEEQRKAHDELLDFAGRVYEAAHSGHFGNLYRLLLQNPPEYHRSVIEIVRHALPPRRRLDAIRRIEAQRLVGTI</sequence>
<dbReference type="KEGG" id="rgr:FZ934_07830"/>
<dbReference type="AlphaFoldDB" id="A0A5Q0C9J9"/>
<reference evidence="1 2" key="1">
    <citation type="submission" date="2019-08" db="EMBL/GenBank/DDBJ databases">
        <title>Prosopis cineraria nodule microbiome.</title>
        <authorList>
            <person name="Ali R."/>
            <person name="Chaluvadi S.R."/>
            <person name="Wang X."/>
        </authorList>
    </citation>
    <scope>NUCLEOTIDE SEQUENCE [LARGE SCALE GENOMIC DNA]</scope>
    <source>
        <strain evidence="1 2">BG7</strain>
    </source>
</reference>
<proteinExistence type="predicted"/>
<accession>A0A5Q0C9J9</accession>
<keyword evidence="2" id="KW-1185">Reference proteome</keyword>
<name>A0A5Q0C9J9_9HYPH</name>
<evidence type="ECO:0000313" key="2">
    <source>
        <dbReference type="Proteomes" id="UP000326881"/>
    </source>
</evidence>
<organism evidence="1 2">
    <name type="scientific">Rhizobium grahamii</name>
    <dbReference type="NCBI Taxonomy" id="1120045"/>
    <lineage>
        <taxon>Bacteria</taxon>
        <taxon>Pseudomonadati</taxon>
        <taxon>Pseudomonadota</taxon>
        <taxon>Alphaproteobacteria</taxon>
        <taxon>Hyphomicrobiales</taxon>
        <taxon>Rhizobiaceae</taxon>
        <taxon>Rhizobium/Agrobacterium group</taxon>
        <taxon>Rhizobium</taxon>
    </lineage>
</organism>
<dbReference type="EMBL" id="CP043498">
    <property type="protein sequence ID" value="QFY60349.1"/>
    <property type="molecule type" value="Genomic_DNA"/>
</dbReference>